<dbReference type="AlphaFoldDB" id="A0A0D3HIX3"/>
<evidence type="ECO:0000313" key="3">
    <source>
        <dbReference type="Proteomes" id="UP000026960"/>
    </source>
</evidence>
<evidence type="ECO:0000256" key="1">
    <source>
        <dbReference type="SAM" id="MobiDB-lite"/>
    </source>
</evidence>
<name>A0A0D3HIX3_9ORYZ</name>
<protein>
    <submittedName>
        <fullName evidence="2">Uncharacterized protein</fullName>
    </submittedName>
</protein>
<reference evidence="2" key="2">
    <citation type="submission" date="2015-03" db="UniProtKB">
        <authorList>
            <consortium name="EnsemblPlants"/>
        </authorList>
    </citation>
    <scope>IDENTIFICATION</scope>
</reference>
<feature type="region of interest" description="Disordered" evidence="1">
    <location>
        <begin position="43"/>
        <end position="76"/>
    </location>
</feature>
<sequence>MELDDELVLLLGEITSLEVRSQVYGAVDVDLVYSWGIPRKGREAKRRKGKRRDAAGSRQQQQQVAAGGVIIKTRHQ</sequence>
<organism evidence="2">
    <name type="scientific">Oryza barthii</name>
    <dbReference type="NCBI Taxonomy" id="65489"/>
    <lineage>
        <taxon>Eukaryota</taxon>
        <taxon>Viridiplantae</taxon>
        <taxon>Streptophyta</taxon>
        <taxon>Embryophyta</taxon>
        <taxon>Tracheophyta</taxon>
        <taxon>Spermatophyta</taxon>
        <taxon>Magnoliopsida</taxon>
        <taxon>Liliopsida</taxon>
        <taxon>Poales</taxon>
        <taxon>Poaceae</taxon>
        <taxon>BOP clade</taxon>
        <taxon>Oryzoideae</taxon>
        <taxon>Oryzeae</taxon>
        <taxon>Oryzinae</taxon>
        <taxon>Oryza</taxon>
    </lineage>
</organism>
<dbReference type="EnsemblPlants" id="OBART11G04940.3">
    <property type="protein sequence ID" value="OBART11G04940.3"/>
    <property type="gene ID" value="OBART11G04940"/>
</dbReference>
<dbReference type="Proteomes" id="UP000026960">
    <property type="component" value="Chromosome 11"/>
</dbReference>
<proteinExistence type="predicted"/>
<evidence type="ECO:0000313" key="2">
    <source>
        <dbReference type="EnsemblPlants" id="OBART11G04940.3"/>
    </source>
</evidence>
<feature type="compositionally biased region" description="Low complexity" evidence="1">
    <location>
        <begin position="56"/>
        <end position="76"/>
    </location>
</feature>
<dbReference type="Gramene" id="OBART11G04940.3">
    <property type="protein sequence ID" value="OBART11G04940.3"/>
    <property type="gene ID" value="OBART11G04940"/>
</dbReference>
<accession>A0A0D3HIX3</accession>
<keyword evidence="3" id="KW-1185">Reference proteome</keyword>
<reference evidence="2" key="1">
    <citation type="journal article" date="2009" name="Rice">
        <title>De Novo Next Generation Sequencing of Plant Genomes.</title>
        <authorList>
            <person name="Rounsley S."/>
            <person name="Marri P.R."/>
            <person name="Yu Y."/>
            <person name="He R."/>
            <person name="Sisneros N."/>
            <person name="Goicoechea J.L."/>
            <person name="Lee S.J."/>
            <person name="Angelova A."/>
            <person name="Kudrna D."/>
            <person name="Luo M."/>
            <person name="Affourtit J."/>
            <person name="Desany B."/>
            <person name="Knight J."/>
            <person name="Niazi F."/>
            <person name="Egholm M."/>
            <person name="Wing R.A."/>
        </authorList>
    </citation>
    <scope>NUCLEOTIDE SEQUENCE [LARGE SCALE GENOMIC DNA]</scope>
    <source>
        <strain evidence="2">cv. IRGC 105608</strain>
    </source>
</reference>